<comment type="caution">
    <text evidence="2">The sequence shown here is derived from an EMBL/GenBank/DDBJ whole genome shotgun (WGS) entry which is preliminary data.</text>
</comment>
<feature type="region of interest" description="Disordered" evidence="1">
    <location>
        <begin position="32"/>
        <end position="52"/>
    </location>
</feature>
<dbReference type="EMBL" id="BMMP01000021">
    <property type="protein sequence ID" value="GGO56641.1"/>
    <property type="molecule type" value="Genomic_DNA"/>
</dbReference>
<accession>A0ABQ2MRN9</accession>
<keyword evidence="3" id="KW-1185">Reference proteome</keyword>
<sequence>MRCVSRPSYGLDQRPCGREVLTGARRGAVDDAAHAGDGSVQPGPRGEVASHPLGSRSVHLRLGIGCRTRSGPRTTAEDPHGPPPLQQFGDDPPAKRACAACDQHRSGVLAHAPILRPPGAVRDTLAPHRVVPRAAGALRPAKPSGER</sequence>
<name>A0ABQ2MRN9_9ACTN</name>
<evidence type="ECO:0000256" key="1">
    <source>
        <dbReference type="SAM" id="MobiDB-lite"/>
    </source>
</evidence>
<reference evidence="3" key="1">
    <citation type="journal article" date="2019" name="Int. J. Syst. Evol. Microbiol.">
        <title>The Global Catalogue of Microorganisms (GCM) 10K type strain sequencing project: providing services to taxonomists for standard genome sequencing and annotation.</title>
        <authorList>
            <consortium name="The Broad Institute Genomics Platform"/>
            <consortium name="The Broad Institute Genome Sequencing Center for Infectious Disease"/>
            <person name="Wu L."/>
            <person name="Ma J."/>
        </authorList>
    </citation>
    <scope>NUCLEOTIDE SEQUENCE [LARGE SCALE GENOMIC DNA]</scope>
    <source>
        <strain evidence="3">CGMCC 4.7178</strain>
    </source>
</reference>
<proteinExistence type="predicted"/>
<evidence type="ECO:0000313" key="3">
    <source>
        <dbReference type="Proteomes" id="UP000631535"/>
    </source>
</evidence>
<organism evidence="2 3">
    <name type="scientific">Streptomyces daqingensis</name>
    <dbReference type="NCBI Taxonomy" id="1472640"/>
    <lineage>
        <taxon>Bacteria</taxon>
        <taxon>Bacillati</taxon>
        <taxon>Actinomycetota</taxon>
        <taxon>Actinomycetes</taxon>
        <taxon>Kitasatosporales</taxon>
        <taxon>Streptomycetaceae</taxon>
        <taxon>Streptomyces</taxon>
    </lineage>
</organism>
<evidence type="ECO:0000313" key="2">
    <source>
        <dbReference type="EMBL" id="GGO56641.1"/>
    </source>
</evidence>
<dbReference type="Proteomes" id="UP000631535">
    <property type="component" value="Unassembled WGS sequence"/>
</dbReference>
<protein>
    <submittedName>
        <fullName evidence="2">Uncharacterized protein</fullName>
    </submittedName>
</protein>
<gene>
    <name evidence="2" type="ORF">GCM10012287_50680</name>
</gene>
<feature type="region of interest" description="Disordered" evidence="1">
    <location>
        <begin position="66"/>
        <end position="97"/>
    </location>
</feature>